<sequence>MHIDFLGIQAFLAIVENGSFQLAAVELNLSQTAVSHRMRKLEEFLGVRLIARTTRDVTLTDAGRALLPDARRAVRELGMSCEAVRQHGQHAPDWLAFACLPTLCTNLVSPLLTEASQTWPDTFVRVFDTATREIVELVESKVAAFGISVMHQGYGNLSVEVIAEEPFVLICPLGHRFASLGSVDCSALEHETMIRISLTTGNSTTIDGALGRAREHLHWRYEALHNSVAVDMVRAGLGLTIVPRLSLRPEPGVAIVRLNSPRIQRTLCAVNRRDDSTNERERWLQARAVDFLKTRLADG</sequence>
<dbReference type="PRINTS" id="PR00039">
    <property type="entry name" value="HTHLYSR"/>
</dbReference>
<name>A0ABV2Q6H5_9BURK</name>
<dbReference type="EMBL" id="JBEPSH010000002">
    <property type="protein sequence ID" value="MET4576270.1"/>
    <property type="molecule type" value="Genomic_DNA"/>
</dbReference>
<keyword evidence="4" id="KW-0804">Transcription</keyword>
<dbReference type="Pfam" id="PF00126">
    <property type="entry name" value="HTH_1"/>
    <property type="match status" value="1"/>
</dbReference>
<evidence type="ECO:0000256" key="4">
    <source>
        <dbReference type="ARBA" id="ARBA00023163"/>
    </source>
</evidence>
<dbReference type="InterPro" id="IPR000847">
    <property type="entry name" value="LysR_HTH_N"/>
</dbReference>
<dbReference type="GO" id="GO:0003677">
    <property type="term" value="F:DNA binding"/>
    <property type="evidence" value="ECO:0007669"/>
    <property type="project" value="UniProtKB-KW"/>
</dbReference>
<comment type="similarity">
    <text evidence="1">Belongs to the LysR transcriptional regulatory family.</text>
</comment>
<keyword evidence="2" id="KW-0805">Transcription regulation</keyword>
<keyword evidence="3 6" id="KW-0238">DNA-binding</keyword>
<dbReference type="Gene3D" id="3.40.190.10">
    <property type="entry name" value="Periplasmic binding protein-like II"/>
    <property type="match status" value="2"/>
</dbReference>
<protein>
    <submittedName>
        <fullName evidence="6">DNA-binding transcriptional LysR family regulator</fullName>
    </submittedName>
</protein>
<keyword evidence="7" id="KW-1185">Reference proteome</keyword>
<evidence type="ECO:0000259" key="5">
    <source>
        <dbReference type="PROSITE" id="PS50931"/>
    </source>
</evidence>
<evidence type="ECO:0000256" key="3">
    <source>
        <dbReference type="ARBA" id="ARBA00023125"/>
    </source>
</evidence>
<dbReference type="RefSeq" id="WP_354442266.1">
    <property type="nucleotide sequence ID" value="NZ_JBEPSH010000002.1"/>
</dbReference>
<proteinExistence type="inferred from homology"/>
<gene>
    <name evidence="6" type="ORF">ABIE13_001370</name>
</gene>
<dbReference type="PANTHER" id="PTHR30419">
    <property type="entry name" value="HTH-TYPE TRANSCRIPTIONAL REGULATOR YBHD"/>
    <property type="match status" value="1"/>
</dbReference>
<dbReference type="Gene3D" id="1.10.10.10">
    <property type="entry name" value="Winged helix-like DNA-binding domain superfamily/Winged helix DNA-binding domain"/>
    <property type="match status" value="1"/>
</dbReference>
<comment type="caution">
    <text evidence="6">The sequence shown here is derived from an EMBL/GenBank/DDBJ whole genome shotgun (WGS) entry which is preliminary data.</text>
</comment>
<dbReference type="InterPro" id="IPR036388">
    <property type="entry name" value="WH-like_DNA-bd_sf"/>
</dbReference>
<reference evidence="6 7" key="1">
    <citation type="submission" date="2024-06" db="EMBL/GenBank/DDBJ databases">
        <title>Sorghum-associated microbial communities from plants grown in Nebraska, USA.</title>
        <authorList>
            <person name="Schachtman D."/>
        </authorList>
    </citation>
    <scope>NUCLEOTIDE SEQUENCE [LARGE SCALE GENOMIC DNA]</scope>
    <source>
        <strain evidence="6 7">2709</strain>
    </source>
</reference>
<accession>A0ABV2Q6H5</accession>
<dbReference type="InterPro" id="IPR005119">
    <property type="entry name" value="LysR_subst-bd"/>
</dbReference>
<dbReference type="SUPFAM" id="SSF46785">
    <property type="entry name" value="Winged helix' DNA-binding domain"/>
    <property type="match status" value="1"/>
</dbReference>
<evidence type="ECO:0000256" key="2">
    <source>
        <dbReference type="ARBA" id="ARBA00023015"/>
    </source>
</evidence>
<dbReference type="Proteomes" id="UP001549320">
    <property type="component" value="Unassembled WGS sequence"/>
</dbReference>
<organism evidence="6 7">
    <name type="scientific">Ottowia thiooxydans</name>
    <dbReference type="NCBI Taxonomy" id="219182"/>
    <lineage>
        <taxon>Bacteria</taxon>
        <taxon>Pseudomonadati</taxon>
        <taxon>Pseudomonadota</taxon>
        <taxon>Betaproteobacteria</taxon>
        <taxon>Burkholderiales</taxon>
        <taxon>Comamonadaceae</taxon>
        <taxon>Ottowia</taxon>
    </lineage>
</organism>
<dbReference type="PROSITE" id="PS50931">
    <property type="entry name" value="HTH_LYSR"/>
    <property type="match status" value="1"/>
</dbReference>
<evidence type="ECO:0000313" key="7">
    <source>
        <dbReference type="Proteomes" id="UP001549320"/>
    </source>
</evidence>
<dbReference type="InterPro" id="IPR036390">
    <property type="entry name" value="WH_DNA-bd_sf"/>
</dbReference>
<evidence type="ECO:0000313" key="6">
    <source>
        <dbReference type="EMBL" id="MET4576270.1"/>
    </source>
</evidence>
<evidence type="ECO:0000256" key="1">
    <source>
        <dbReference type="ARBA" id="ARBA00009437"/>
    </source>
</evidence>
<feature type="domain" description="HTH lysR-type" evidence="5">
    <location>
        <begin position="3"/>
        <end position="60"/>
    </location>
</feature>
<dbReference type="Pfam" id="PF03466">
    <property type="entry name" value="LysR_substrate"/>
    <property type="match status" value="1"/>
</dbReference>
<dbReference type="InterPro" id="IPR050950">
    <property type="entry name" value="HTH-type_LysR_regulators"/>
</dbReference>
<dbReference type="SUPFAM" id="SSF53850">
    <property type="entry name" value="Periplasmic binding protein-like II"/>
    <property type="match status" value="1"/>
</dbReference>
<dbReference type="PANTHER" id="PTHR30419:SF8">
    <property type="entry name" value="NITROGEN ASSIMILATION TRANSCRIPTIONAL ACTIVATOR-RELATED"/>
    <property type="match status" value="1"/>
</dbReference>